<evidence type="ECO:0000313" key="2">
    <source>
        <dbReference type="EMBL" id="GBP37015.1"/>
    </source>
</evidence>
<comment type="caution">
    <text evidence="2">The sequence shown here is derived from an EMBL/GenBank/DDBJ whole genome shotgun (WGS) entry which is preliminary data.</text>
</comment>
<name>A0A4C1VH08_EUMVA</name>
<dbReference type="AlphaFoldDB" id="A0A4C1VH08"/>
<accession>A0A4C1VH08</accession>
<proteinExistence type="predicted"/>
<protein>
    <submittedName>
        <fullName evidence="2">Uncharacterized protein</fullName>
    </submittedName>
</protein>
<feature type="region of interest" description="Disordered" evidence="1">
    <location>
        <begin position="55"/>
        <end position="78"/>
    </location>
</feature>
<keyword evidence="3" id="KW-1185">Reference proteome</keyword>
<organism evidence="2 3">
    <name type="scientific">Eumeta variegata</name>
    <name type="common">Bagworm moth</name>
    <name type="synonym">Eumeta japonica</name>
    <dbReference type="NCBI Taxonomy" id="151549"/>
    <lineage>
        <taxon>Eukaryota</taxon>
        <taxon>Metazoa</taxon>
        <taxon>Ecdysozoa</taxon>
        <taxon>Arthropoda</taxon>
        <taxon>Hexapoda</taxon>
        <taxon>Insecta</taxon>
        <taxon>Pterygota</taxon>
        <taxon>Neoptera</taxon>
        <taxon>Endopterygota</taxon>
        <taxon>Lepidoptera</taxon>
        <taxon>Glossata</taxon>
        <taxon>Ditrysia</taxon>
        <taxon>Tineoidea</taxon>
        <taxon>Psychidae</taxon>
        <taxon>Oiketicinae</taxon>
        <taxon>Eumeta</taxon>
    </lineage>
</organism>
<dbReference type="Proteomes" id="UP000299102">
    <property type="component" value="Unassembled WGS sequence"/>
</dbReference>
<evidence type="ECO:0000256" key="1">
    <source>
        <dbReference type="SAM" id="MobiDB-lite"/>
    </source>
</evidence>
<gene>
    <name evidence="2" type="ORF">EVAR_31013_1</name>
</gene>
<reference evidence="2 3" key="1">
    <citation type="journal article" date="2019" name="Commun. Biol.">
        <title>The bagworm genome reveals a unique fibroin gene that provides high tensile strength.</title>
        <authorList>
            <person name="Kono N."/>
            <person name="Nakamura H."/>
            <person name="Ohtoshi R."/>
            <person name="Tomita M."/>
            <person name="Numata K."/>
            <person name="Arakawa K."/>
        </authorList>
    </citation>
    <scope>NUCLEOTIDE SEQUENCE [LARGE SCALE GENOMIC DNA]</scope>
</reference>
<evidence type="ECO:0000313" key="3">
    <source>
        <dbReference type="Proteomes" id="UP000299102"/>
    </source>
</evidence>
<sequence>MNSRSNDLNKCEPRLAFVNANVPLTSELLKKIAEILSIKEITVLYLHLEVTPLTLPSPRNQRRVHREGARSPRPAPSG</sequence>
<dbReference type="EMBL" id="BGZK01000327">
    <property type="protein sequence ID" value="GBP37015.1"/>
    <property type="molecule type" value="Genomic_DNA"/>
</dbReference>